<name>A0A7C1SWW7_9HYPH</name>
<evidence type="ECO:0000313" key="1">
    <source>
        <dbReference type="EMBL" id="HEB42443.1"/>
    </source>
</evidence>
<sequence>MRLELNKNIDGQVVFEPSDAEMAAAIEIMKRFEGVLLDPDAQEWMSDLYLGCASDRVAFDDAPYHVDPSVGPVTMIHIDFEKLSEGAFSEISPAGLHGLMFHGPRSKELATGLIFGILWERNRVVEGEINDIHILSIADNLTAVHEAMRENCMFLVAGEPEAFSAP</sequence>
<reference evidence="1" key="1">
    <citation type="journal article" date="2020" name="mSystems">
        <title>Genome- and Community-Level Interaction Insights into Carbon Utilization and Element Cycling Functions of Hydrothermarchaeota in Hydrothermal Sediment.</title>
        <authorList>
            <person name="Zhou Z."/>
            <person name="Liu Y."/>
            <person name="Xu W."/>
            <person name="Pan J."/>
            <person name="Luo Z.H."/>
            <person name="Li M."/>
        </authorList>
    </citation>
    <scope>NUCLEOTIDE SEQUENCE [LARGE SCALE GENOMIC DNA]</scope>
    <source>
        <strain evidence="1">SpSt-243</strain>
    </source>
</reference>
<comment type="caution">
    <text evidence="1">The sequence shown here is derived from an EMBL/GenBank/DDBJ whole genome shotgun (WGS) entry which is preliminary data.</text>
</comment>
<dbReference type="AlphaFoldDB" id="A0A7C1SWW7"/>
<accession>A0A7C1SWW7</accession>
<protein>
    <submittedName>
        <fullName evidence="1">Uncharacterized protein</fullName>
    </submittedName>
</protein>
<gene>
    <name evidence="1" type="ORF">ENP70_01790</name>
</gene>
<proteinExistence type="predicted"/>
<organism evidence="1">
    <name type="scientific">Agrobacterium albertimagni</name>
    <dbReference type="NCBI Taxonomy" id="147266"/>
    <lineage>
        <taxon>Bacteria</taxon>
        <taxon>Pseudomonadati</taxon>
        <taxon>Pseudomonadota</taxon>
        <taxon>Alphaproteobacteria</taxon>
        <taxon>Hyphomicrobiales</taxon>
        <taxon>Rhizobiaceae</taxon>
        <taxon>Rhizobium/Agrobacterium group</taxon>
        <taxon>Agrobacterium</taxon>
    </lineage>
</organism>
<dbReference type="EMBL" id="DSKI01000101">
    <property type="protein sequence ID" value="HEB42443.1"/>
    <property type="molecule type" value="Genomic_DNA"/>
</dbReference>